<feature type="transmembrane region" description="Helical" evidence="2">
    <location>
        <begin position="290"/>
        <end position="317"/>
    </location>
</feature>
<dbReference type="AlphaFoldDB" id="A0A3B0XMK0"/>
<feature type="transmembrane region" description="Helical" evidence="2">
    <location>
        <begin position="412"/>
        <end position="432"/>
    </location>
</feature>
<accession>A0A3B0XMK0</accession>
<feature type="transmembrane region" description="Helical" evidence="2">
    <location>
        <begin position="12"/>
        <end position="32"/>
    </location>
</feature>
<feature type="transmembrane region" description="Helical" evidence="2">
    <location>
        <begin position="245"/>
        <end position="270"/>
    </location>
</feature>
<feature type="region of interest" description="Disordered" evidence="1">
    <location>
        <begin position="484"/>
        <end position="520"/>
    </location>
</feature>
<gene>
    <name evidence="3" type="ORF">MNBD_GAMMA09-2939</name>
</gene>
<name>A0A3B0XMK0_9ZZZZ</name>
<evidence type="ECO:0000313" key="3">
    <source>
        <dbReference type="EMBL" id="VAW65343.1"/>
    </source>
</evidence>
<feature type="transmembrane region" description="Helical" evidence="2">
    <location>
        <begin position="378"/>
        <end position="400"/>
    </location>
</feature>
<dbReference type="EMBL" id="UOFI01000067">
    <property type="protein sequence ID" value="VAW65343.1"/>
    <property type="molecule type" value="Genomic_DNA"/>
</dbReference>
<keyword evidence="2" id="KW-1133">Transmembrane helix</keyword>
<evidence type="ECO:0000256" key="2">
    <source>
        <dbReference type="SAM" id="Phobius"/>
    </source>
</evidence>
<protein>
    <submittedName>
        <fullName evidence="3">Uncharacterized protein</fullName>
    </submittedName>
</protein>
<keyword evidence="2" id="KW-0812">Transmembrane</keyword>
<proteinExistence type="predicted"/>
<organism evidence="3">
    <name type="scientific">hydrothermal vent metagenome</name>
    <dbReference type="NCBI Taxonomy" id="652676"/>
    <lineage>
        <taxon>unclassified sequences</taxon>
        <taxon>metagenomes</taxon>
        <taxon>ecological metagenomes</taxon>
    </lineage>
</organism>
<sequence>MTLDFWTRLIDGQPALSVMIWLCLLVVLMYFARPPAHQIILMVAQNIRNTLRLMARSVMLAEKQLRSRNREVLMAQGREHSEHFIEREFQRVETLVNRDLSGYPSLQRDLKEQITHIDEDYVQSGEVPPKPPEWLKAVATVAEIPDNGSSVVAKILNDIHTTLKRALDQDMKEYRRANKDRHTLLKKMMPYWRMLTNSLDSVEKKITGLEQRSIIIDGQMQIYEDIRNKTDHAERMLSSSSLTQFFISGLALCLAIVGMYVNFQLVALPMEEMVGASSYLGSSSIRASDVAALFIISIEVILGLFLMESVGVTRLFPIINLLEDHKRKIIFWVMLSFLFIFAGIEASLAYMRDMLAADREALSQLLSGVEVAEPPLRWIPALGQMVMGFILPFVLTFVAIPLESFIHAFRTVSGLFVAWLLHMLVATIRFLANFINGAGRVTVSAYDLVIFIPLKIESAIKGVSPSSSAALEVSQAEFISSPADTVLPEPVKPAKSRAKSGSTSTKKTTSKTKKQQTEEL</sequence>
<evidence type="ECO:0000256" key="1">
    <source>
        <dbReference type="SAM" id="MobiDB-lite"/>
    </source>
</evidence>
<keyword evidence="2" id="KW-0472">Membrane</keyword>
<feature type="transmembrane region" description="Helical" evidence="2">
    <location>
        <begin position="329"/>
        <end position="350"/>
    </location>
</feature>
<reference evidence="3" key="1">
    <citation type="submission" date="2018-06" db="EMBL/GenBank/DDBJ databases">
        <authorList>
            <person name="Zhirakovskaya E."/>
        </authorList>
    </citation>
    <scope>NUCLEOTIDE SEQUENCE</scope>
</reference>